<reference evidence="4" key="1">
    <citation type="submission" date="2024-02" db="EMBL/GenBank/DDBJ databases">
        <authorList>
            <consortium name="ELIXIR-Norway"/>
            <consortium name="Elixir Norway"/>
        </authorList>
    </citation>
    <scope>NUCLEOTIDE SEQUENCE</scope>
</reference>
<keyword evidence="1" id="KW-0433">Leucine-rich repeat</keyword>
<dbReference type="SUPFAM" id="SSF52058">
    <property type="entry name" value="L domain-like"/>
    <property type="match status" value="2"/>
</dbReference>
<dbReference type="InterPro" id="IPR000157">
    <property type="entry name" value="TIR_dom"/>
</dbReference>
<dbReference type="Gene3D" id="3.40.50.10140">
    <property type="entry name" value="Toll/interleukin-1 receptor homology (TIR) domain"/>
    <property type="match status" value="1"/>
</dbReference>
<dbReference type="InterPro" id="IPR027417">
    <property type="entry name" value="P-loop_NTPase"/>
</dbReference>
<dbReference type="InterPro" id="IPR032675">
    <property type="entry name" value="LRR_dom_sf"/>
</dbReference>
<dbReference type="SUPFAM" id="SSF52200">
    <property type="entry name" value="Toll/Interleukin receptor TIR domain"/>
    <property type="match status" value="1"/>
</dbReference>
<protein>
    <recommendedName>
        <fullName evidence="3">TIR domain-containing protein</fullName>
    </recommendedName>
</protein>
<dbReference type="InterPro" id="IPR035897">
    <property type="entry name" value="Toll_tir_struct_dom_sf"/>
</dbReference>
<accession>A0ABP0U1I9</accession>
<feature type="domain" description="TIR" evidence="3">
    <location>
        <begin position="66"/>
        <end position="229"/>
    </location>
</feature>
<dbReference type="Gene3D" id="3.40.50.300">
    <property type="entry name" value="P-loop containing nucleotide triphosphate hydrolases"/>
    <property type="match status" value="1"/>
</dbReference>
<evidence type="ECO:0000313" key="4">
    <source>
        <dbReference type="EMBL" id="CAK9210747.1"/>
    </source>
</evidence>
<evidence type="ECO:0000256" key="2">
    <source>
        <dbReference type="ARBA" id="ARBA00022737"/>
    </source>
</evidence>
<evidence type="ECO:0000259" key="3">
    <source>
        <dbReference type="PROSITE" id="PS50104"/>
    </source>
</evidence>
<evidence type="ECO:0000313" key="5">
    <source>
        <dbReference type="Proteomes" id="UP001497512"/>
    </source>
</evidence>
<dbReference type="EMBL" id="OZ019910">
    <property type="protein sequence ID" value="CAK9210747.1"/>
    <property type="molecule type" value="Genomic_DNA"/>
</dbReference>
<dbReference type="InterPro" id="IPR044974">
    <property type="entry name" value="Disease_R_plants"/>
</dbReference>
<dbReference type="SMART" id="SM00255">
    <property type="entry name" value="TIR"/>
    <property type="match status" value="1"/>
</dbReference>
<dbReference type="PRINTS" id="PR00364">
    <property type="entry name" value="DISEASERSIST"/>
</dbReference>
<dbReference type="PANTHER" id="PTHR11017">
    <property type="entry name" value="LEUCINE-RICH REPEAT-CONTAINING PROTEIN"/>
    <property type="match status" value="1"/>
</dbReference>
<sequence length="1176" mass="132841">MATIWSKCLPWTWFGYTPSILPRASPAALEDGGYAPSVPPEVQVSPVPEDVPPLPQTVSYDIQSPGRYDVFLNHRGPDVKRTFVAHLNDALCAAGFHPFLDKESLIMGEPSGKSMKEALSGAGVHVAIFSKRYAESEYCLDELHDMLESEKLILPVFYSVEVAHLRHPYDGPFAAGLLQHKNQGRHQDVKRWETALAKVADLQGFRLAEFNGDEAQLKRRIVLAVQRALPARPVLQVPPHRVGLEESSKVLIKKLDPMGDSSVGVIGVFGMGGIGKTTLVREVYNRFAMENIFEKQSFLKDVRSRTDPLDLQKQLVYDLLQEDLQSSERFSYWFDRFMGRKVLVVVDDIDHRSQFNALIPNIDKLAGGSRILVTSRDQNVLRNIMRGDRHLTAMHEVELMSPHDSHQLFNWHAFYNEKASDGFEDLARKVADACCRLPLALEVIGAFLFDKKRPEDRDCWHQATETLRTNGDILNQLKISYDGLSSDEARLMFNDIACFFIGKDEQMAMQIFESCNSYEGPKVSFHALMDKSLVTLDSDRRIRMHDLLRDMGRNVVTKQSQIGGQRSHLWDPAMAERVLEKNQGTNKVRGLSVAGAKDGAAWKAETFTRMSELHFLILDRCQVKGDFSTWSKELRWLQWWSSPLSELPPTLSLLKLVVLDLTGNKSMTRISPKNSNDEFLCKELRMLILKDCTDLEELPQTIGKLSRLKNLDVQGCSTLKALPDSVGELVELTQLNLSNCTTLERLPNTICLLSKLKKLWLTNCTQLQSLPTEFGKLQSLDEFWADATSLSRLPHSFSQLSNLEDLHLHKCEKIQELPTMNFGCLSRLKNLDLQGCSTLKALPDSVGELMELTQLNLSSCTTLERLPDTICLLSKLKKLWLTNCTQLQSLPTKFGKLQSLDEFWADATSLSRLPHSFSQLSNLEDLHLHKCEKIQELPSMNFGCLSRLKNLDLQGCSTLKALPDSVGELVELTQLNLSNCTTLERLPNTIGLLSKLKKLWLINCTELKFLPTEFGKLQRLDEFWADATSLSRLPDSFSQLSNLEDLHLHKCEKIQELPSMSGLFLCKELRMLILKDCTDLEELPQTIGKLSRLKNLDLQGCSTLKALPDSVGKLVELTQLNLSNCTTLERLPDTICLLSKLKKLWLTNCTQLQSLPTEFGKLQKLDEFWADATSLS</sequence>
<gene>
    <name evidence="4" type="ORF">CSSPTR1EN2_LOCUS10314</name>
</gene>
<dbReference type="Pfam" id="PF23598">
    <property type="entry name" value="LRR_14"/>
    <property type="match status" value="3"/>
</dbReference>
<keyword evidence="2" id="KW-0677">Repeat</keyword>
<dbReference type="InterPro" id="IPR055414">
    <property type="entry name" value="LRR_R13L4/SHOC2-like"/>
</dbReference>
<proteinExistence type="predicted"/>
<dbReference type="Pfam" id="PF00931">
    <property type="entry name" value="NB-ARC"/>
    <property type="match status" value="1"/>
</dbReference>
<evidence type="ECO:0000256" key="1">
    <source>
        <dbReference type="ARBA" id="ARBA00022614"/>
    </source>
</evidence>
<dbReference type="PANTHER" id="PTHR11017:SF385">
    <property type="entry name" value="DISEASE RESISTANCE PROTEIN (TIR-NBS-LRR CLASS)-RELATED"/>
    <property type="match status" value="1"/>
</dbReference>
<dbReference type="Gene3D" id="3.80.10.10">
    <property type="entry name" value="Ribonuclease Inhibitor"/>
    <property type="match status" value="4"/>
</dbReference>
<dbReference type="InterPro" id="IPR058192">
    <property type="entry name" value="WHD_ROQ1-like"/>
</dbReference>
<dbReference type="PROSITE" id="PS50104">
    <property type="entry name" value="TIR"/>
    <property type="match status" value="1"/>
</dbReference>
<dbReference type="Pfam" id="PF23282">
    <property type="entry name" value="WHD_ROQ1"/>
    <property type="match status" value="1"/>
</dbReference>
<dbReference type="Proteomes" id="UP001497512">
    <property type="component" value="Chromosome 18"/>
</dbReference>
<dbReference type="InterPro" id="IPR042197">
    <property type="entry name" value="Apaf_helical"/>
</dbReference>
<organism evidence="4 5">
    <name type="scientific">Sphagnum troendelagicum</name>
    <dbReference type="NCBI Taxonomy" id="128251"/>
    <lineage>
        <taxon>Eukaryota</taxon>
        <taxon>Viridiplantae</taxon>
        <taxon>Streptophyta</taxon>
        <taxon>Embryophyta</taxon>
        <taxon>Bryophyta</taxon>
        <taxon>Sphagnophytina</taxon>
        <taxon>Sphagnopsida</taxon>
        <taxon>Sphagnales</taxon>
        <taxon>Sphagnaceae</taxon>
        <taxon>Sphagnum</taxon>
    </lineage>
</organism>
<dbReference type="InterPro" id="IPR002182">
    <property type="entry name" value="NB-ARC"/>
</dbReference>
<dbReference type="SUPFAM" id="SSF52540">
    <property type="entry name" value="P-loop containing nucleoside triphosphate hydrolases"/>
    <property type="match status" value="1"/>
</dbReference>
<dbReference type="Gene3D" id="1.10.8.430">
    <property type="entry name" value="Helical domain of apoptotic protease-activating factors"/>
    <property type="match status" value="1"/>
</dbReference>
<name>A0ABP0U1I9_9BRYO</name>
<keyword evidence="5" id="KW-1185">Reference proteome</keyword>
<dbReference type="Pfam" id="PF01582">
    <property type="entry name" value="TIR"/>
    <property type="match status" value="1"/>
</dbReference>